<proteinExistence type="inferred from homology"/>
<keyword evidence="6" id="KW-0460">Magnesium</keyword>
<comment type="function">
    <text evidence="10">Releases the supercoiling and torsional tension of DNA, which is introduced during the DNA replication and transcription, by transiently cleaving and rejoining one strand of the DNA duplex. Introduces a single-strand break via transesterification at a target site in duplex DNA. The scissile phosphodiester is attacked by the catalytic tyrosine of the enzyme, resulting in the formation of a DNA-(5'-phosphotyrosyl)-enzyme intermediate and the expulsion of a 3'-OH DNA strand. The free DNA strand then undergoes passage around the unbroken strand, thus removing DNA supercoils. Finally, in the religation step, the DNA 3'-OH attacks the covalent intermediate to expel the active-site tyrosine and restore the DNA phosphodiester backbone.</text>
</comment>
<dbReference type="Pfam" id="PF01396">
    <property type="entry name" value="Zn_ribbon_Top1"/>
    <property type="match status" value="2"/>
</dbReference>
<feature type="site" description="Interaction with DNA" evidence="10">
    <location>
        <position position="499"/>
    </location>
</feature>
<comment type="catalytic activity">
    <reaction evidence="1 10">
        <text>ATP-independent breakage of single-stranded DNA, followed by passage and rejoining.</text>
        <dbReference type="EC" id="5.6.2.1"/>
    </reaction>
</comment>
<dbReference type="PANTHER" id="PTHR42785">
    <property type="entry name" value="DNA TOPOISOMERASE, TYPE IA, CORE"/>
    <property type="match status" value="1"/>
</dbReference>
<gene>
    <name evidence="10" type="primary">topA</name>
    <name evidence="14" type="ORF">HMPREF1872_00627</name>
</gene>
<dbReference type="EC" id="5.6.2.1" evidence="10"/>
<name>A0A133YEA5_9FIRM</name>
<comment type="similarity">
    <text evidence="2 10">Belongs to the type IA topoisomerase family.</text>
</comment>
<evidence type="ECO:0000256" key="11">
    <source>
        <dbReference type="SAM" id="MobiDB-lite"/>
    </source>
</evidence>
<keyword evidence="9 10" id="KW-0413">Isomerase</keyword>
<feature type="site" description="Interaction with DNA" evidence="10">
    <location>
        <position position="33"/>
    </location>
</feature>
<evidence type="ECO:0000313" key="14">
    <source>
        <dbReference type="EMBL" id="KXB41540.1"/>
    </source>
</evidence>
<dbReference type="InterPro" id="IPR013824">
    <property type="entry name" value="Topo_IA_cen_sub1"/>
</dbReference>
<dbReference type="SMART" id="SM00493">
    <property type="entry name" value="TOPRIM"/>
    <property type="match status" value="1"/>
</dbReference>
<evidence type="ECO:0000256" key="9">
    <source>
        <dbReference type="ARBA" id="ARBA00023235"/>
    </source>
</evidence>
<keyword evidence="7 10" id="KW-0799">Topoisomerase</keyword>
<keyword evidence="3" id="KW-0479">Metal-binding</keyword>
<evidence type="ECO:0000256" key="3">
    <source>
        <dbReference type="ARBA" id="ARBA00022723"/>
    </source>
</evidence>
<feature type="domain" description="Topo IA-type catalytic" evidence="13">
    <location>
        <begin position="129"/>
        <end position="568"/>
    </location>
</feature>
<dbReference type="InterPro" id="IPR003602">
    <property type="entry name" value="Topo_IA_DNA-bd_dom"/>
</dbReference>
<dbReference type="PROSITE" id="PS52039">
    <property type="entry name" value="TOPO_IA_2"/>
    <property type="match status" value="1"/>
</dbReference>
<evidence type="ECO:0000259" key="13">
    <source>
        <dbReference type="PROSITE" id="PS52039"/>
    </source>
</evidence>
<dbReference type="SMART" id="SM00436">
    <property type="entry name" value="TOP1Bc"/>
    <property type="match status" value="1"/>
</dbReference>
<dbReference type="GO" id="GO:0003677">
    <property type="term" value="F:DNA binding"/>
    <property type="evidence" value="ECO:0007669"/>
    <property type="project" value="UniProtKB-KW"/>
</dbReference>
<evidence type="ECO:0000256" key="6">
    <source>
        <dbReference type="ARBA" id="ARBA00022842"/>
    </source>
</evidence>
<dbReference type="PROSITE" id="PS00396">
    <property type="entry name" value="TOPO_IA_1"/>
    <property type="match status" value="1"/>
</dbReference>
<dbReference type="InterPro" id="IPR013498">
    <property type="entry name" value="Topo_IA_Znf"/>
</dbReference>
<evidence type="ECO:0000259" key="12">
    <source>
        <dbReference type="PROSITE" id="PS50880"/>
    </source>
</evidence>
<dbReference type="SUPFAM" id="SSF56712">
    <property type="entry name" value="Prokaryotic type I DNA topoisomerase"/>
    <property type="match status" value="1"/>
</dbReference>
<dbReference type="InterPro" id="IPR028612">
    <property type="entry name" value="Topoisom_1_IA"/>
</dbReference>
<dbReference type="HAMAP" id="MF_00952">
    <property type="entry name" value="Topoisom_1_prok"/>
    <property type="match status" value="1"/>
</dbReference>
<dbReference type="GO" id="GO:0006265">
    <property type="term" value="P:DNA topological change"/>
    <property type="evidence" value="ECO:0007669"/>
    <property type="project" value="UniProtKB-UniRule"/>
</dbReference>
<dbReference type="GO" id="GO:0005694">
    <property type="term" value="C:chromosome"/>
    <property type="evidence" value="ECO:0007669"/>
    <property type="project" value="InterPro"/>
</dbReference>
<evidence type="ECO:0000256" key="4">
    <source>
        <dbReference type="ARBA" id="ARBA00022771"/>
    </source>
</evidence>
<feature type="region of interest" description="Interaction with DNA" evidence="10">
    <location>
        <begin position="163"/>
        <end position="168"/>
    </location>
</feature>
<dbReference type="AlphaFoldDB" id="A0A133YEA5"/>
<evidence type="ECO:0000256" key="10">
    <source>
        <dbReference type="HAMAP-Rule" id="MF_00952"/>
    </source>
</evidence>
<feature type="region of interest" description="Disordered" evidence="11">
    <location>
        <begin position="703"/>
        <end position="768"/>
    </location>
</feature>
<dbReference type="PATRIC" id="fig|1497955.3.peg.606"/>
<evidence type="ECO:0000256" key="8">
    <source>
        <dbReference type="ARBA" id="ARBA00023125"/>
    </source>
</evidence>
<dbReference type="InterPro" id="IPR013826">
    <property type="entry name" value="Topo_IA_cen_sub3"/>
</dbReference>
<evidence type="ECO:0000256" key="2">
    <source>
        <dbReference type="ARBA" id="ARBA00009446"/>
    </source>
</evidence>
<evidence type="ECO:0000256" key="5">
    <source>
        <dbReference type="ARBA" id="ARBA00022833"/>
    </source>
</evidence>
<comment type="caution">
    <text evidence="14">The sequence shown here is derived from an EMBL/GenBank/DDBJ whole genome shotgun (WGS) entry which is preliminary data.</text>
</comment>
<dbReference type="InterPro" id="IPR013825">
    <property type="entry name" value="Topo_IA_cen_sub2"/>
</dbReference>
<feature type="site" description="Interaction with DNA" evidence="10">
    <location>
        <position position="143"/>
    </location>
</feature>
<protein>
    <recommendedName>
        <fullName evidence="10">DNA topoisomerase 1</fullName>
        <ecNumber evidence="10">5.6.2.1</ecNumber>
    </recommendedName>
    <alternativeName>
        <fullName evidence="10">DNA topoisomerase I</fullName>
    </alternativeName>
</protein>
<feature type="compositionally biased region" description="Basic residues" evidence="11">
    <location>
        <begin position="723"/>
        <end position="734"/>
    </location>
</feature>
<feature type="site" description="Interaction with DNA" evidence="10">
    <location>
        <position position="305"/>
    </location>
</feature>
<evidence type="ECO:0000256" key="1">
    <source>
        <dbReference type="ARBA" id="ARBA00000213"/>
    </source>
</evidence>
<dbReference type="InterPro" id="IPR023405">
    <property type="entry name" value="Topo_IA_core_domain"/>
</dbReference>
<dbReference type="OrthoDB" id="9804262at2"/>
<feature type="compositionally biased region" description="Basic residues" evidence="11">
    <location>
        <begin position="752"/>
        <end position="762"/>
    </location>
</feature>
<dbReference type="InterPro" id="IPR013497">
    <property type="entry name" value="Topo_IA_cen"/>
</dbReference>
<comment type="subunit">
    <text evidence="10">Monomer.</text>
</comment>
<dbReference type="InterPro" id="IPR005733">
    <property type="entry name" value="TopoI_bac-type"/>
</dbReference>
<dbReference type="Gene3D" id="1.10.460.10">
    <property type="entry name" value="Topoisomerase I, domain 2"/>
    <property type="match status" value="1"/>
</dbReference>
<dbReference type="PRINTS" id="PR00417">
    <property type="entry name" value="PRTPISMRASEI"/>
</dbReference>
<sequence>MGKKLLIVESPAKAKTINRYLGDDYMIAASVGHVRDLPSMSLGVDVRHDFKPRYINMRGKEKVIKDLKAKAEQADCIYIATDPDREGEAIGWHLEKLLNLDETEPVRITFNEITKNAIQKAVTEPRTIDINLVNAQQARRILDRLVGYELSPVLWQKIRKGLSAGRVQSVATKIIVDREREIKAFVPEEYWLLNAEFAKANSQAFAAEFYGRLQAGKISKVELKNEIRAKEIYEQIKGQQAVVKELKKGERKRSAAPPYTTSTLQQEASWRLGFGSSRTMKIAQQLYEGVEIQGLGQISLISYIRTDSVRISEEALKVARELISKKFGEAALPAKPNYYKNKGASQDAHEAIRPTHFELEPEFVKHSLTNEQYQLYKLIFQKFLASQMCPAVFSTQKLDILVADEFVFKAKGERLLKPGFLAAFNSRSWEENQKEGMQDNLLPELTVGEKLESKKLRLEQKFTSPPKRYTEASLIKLMEEQGIGRPSTYAPTIKTIIERAYVEKVERSLQPTELGIIVTEFLEANFPKIVNVSFTKAMEDDLDLVEAGKKDYPTVLHEFYEPFSKDIKNVKENIAKVELAVSKTGEKCPECKEGDLVYKEGRFGKFIACERFPECKYTHNAYTKTEAICPLCGSPIIAMRSHKRKKIFYVCDKSKQADCAFISWNLPLAEKCEICGAYKEERIFRRQKSIICSNEECPSRVKKTDKTKQTETDNEVEKEPKAKKTTKAKKATKTRKADTVESENTADSAKTSKTKNLKKAAKKAASSK</sequence>
<dbReference type="Gene3D" id="2.70.20.10">
    <property type="entry name" value="Topoisomerase I, domain 3"/>
    <property type="match status" value="1"/>
</dbReference>
<feature type="domain" description="Toprim" evidence="12">
    <location>
        <begin position="3"/>
        <end position="113"/>
    </location>
</feature>
<dbReference type="GO" id="GO:0008270">
    <property type="term" value="F:zinc ion binding"/>
    <property type="evidence" value="ECO:0007669"/>
    <property type="project" value="UniProtKB-KW"/>
</dbReference>
<dbReference type="Proteomes" id="UP000070080">
    <property type="component" value="Unassembled WGS sequence"/>
</dbReference>
<dbReference type="SMART" id="SM00437">
    <property type="entry name" value="TOP1Ac"/>
    <property type="match status" value="1"/>
</dbReference>
<dbReference type="InterPro" id="IPR000380">
    <property type="entry name" value="Topo_IA"/>
</dbReference>
<feature type="site" description="Interaction with DNA" evidence="10">
    <location>
        <position position="139"/>
    </location>
</feature>
<dbReference type="InterPro" id="IPR003601">
    <property type="entry name" value="Topo_IA_2"/>
</dbReference>
<dbReference type="InterPro" id="IPR034149">
    <property type="entry name" value="TOPRIM_TopoI"/>
</dbReference>
<dbReference type="STRING" id="1497955.HMPREF1872_00627"/>
<dbReference type="SUPFAM" id="SSF57783">
    <property type="entry name" value="Zinc beta-ribbon"/>
    <property type="match status" value="1"/>
</dbReference>
<dbReference type="NCBIfam" id="TIGR01051">
    <property type="entry name" value="topA_bact"/>
    <property type="match status" value="1"/>
</dbReference>
<dbReference type="PANTHER" id="PTHR42785:SF1">
    <property type="entry name" value="DNA TOPOISOMERASE"/>
    <property type="match status" value="1"/>
</dbReference>
<dbReference type="CDD" id="cd00186">
    <property type="entry name" value="TOP1Ac"/>
    <property type="match status" value="1"/>
</dbReference>
<keyword evidence="5" id="KW-0862">Zinc</keyword>
<dbReference type="InterPro" id="IPR023406">
    <property type="entry name" value="Topo_IA_AS"/>
</dbReference>
<dbReference type="Pfam" id="PF01751">
    <property type="entry name" value="Toprim"/>
    <property type="match status" value="1"/>
</dbReference>
<feature type="site" description="Interaction with DNA" evidence="10">
    <location>
        <position position="140"/>
    </location>
</feature>
<feature type="site" description="Interaction with DNA" evidence="10">
    <location>
        <position position="155"/>
    </location>
</feature>
<evidence type="ECO:0000256" key="7">
    <source>
        <dbReference type="ARBA" id="ARBA00023029"/>
    </source>
</evidence>
<organism evidence="14 15">
    <name type="scientific">Amygdalobacter nucleatus</name>
    <dbReference type="NCBI Taxonomy" id="3029274"/>
    <lineage>
        <taxon>Bacteria</taxon>
        <taxon>Bacillati</taxon>
        <taxon>Bacillota</taxon>
        <taxon>Clostridia</taxon>
        <taxon>Eubacteriales</taxon>
        <taxon>Oscillospiraceae</taxon>
        <taxon>Amygdalobacter</taxon>
    </lineage>
</organism>
<dbReference type="Gene3D" id="3.30.65.10">
    <property type="entry name" value="Bacterial Topoisomerase I, domain 1"/>
    <property type="match status" value="1"/>
</dbReference>
<feature type="site" description="Interaction with DNA" evidence="10">
    <location>
        <position position="148"/>
    </location>
</feature>
<dbReference type="GO" id="GO:0003917">
    <property type="term" value="F:DNA topoisomerase type I (single strand cut, ATP-independent) activity"/>
    <property type="evidence" value="ECO:0007669"/>
    <property type="project" value="UniProtKB-UniRule"/>
</dbReference>
<keyword evidence="8 10" id="KW-0238">DNA-binding</keyword>
<dbReference type="InterPro" id="IPR006171">
    <property type="entry name" value="TOPRIM_dom"/>
</dbReference>
<keyword evidence="15" id="KW-1185">Reference proteome</keyword>
<accession>A0A133YEA5</accession>
<dbReference type="RefSeq" id="WP_082714300.1">
    <property type="nucleotide sequence ID" value="NZ_JARFNM010000001.1"/>
</dbReference>
<feature type="active site" description="O-(5'-phospho-DNA)-tyrosine intermediate" evidence="10">
    <location>
        <position position="303"/>
    </location>
</feature>
<dbReference type="Pfam" id="PF01131">
    <property type="entry name" value="Topoisom_bac"/>
    <property type="match status" value="1"/>
</dbReference>
<dbReference type="EMBL" id="LSCV01000012">
    <property type="protein sequence ID" value="KXB41540.1"/>
    <property type="molecule type" value="Genomic_DNA"/>
</dbReference>
<dbReference type="CDD" id="cd03363">
    <property type="entry name" value="TOPRIM_TopoIA_TopoI"/>
    <property type="match status" value="1"/>
</dbReference>
<feature type="compositionally biased region" description="Basic and acidic residues" evidence="11">
    <location>
        <begin position="703"/>
        <end position="722"/>
    </location>
</feature>
<dbReference type="Gene3D" id="3.40.50.140">
    <property type="match status" value="1"/>
</dbReference>
<keyword evidence="4" id="KW-0863">Zinc-finger</keyword>
<reference evidence="15" key="1">
    <citation type="submission" date="2016-01" db="EMBL/GenBank/DDBJ databases">
        <authorList>
            <person name="Mitreva M."/>
            <person name="Pepin K.H."/>
            <person name="Mihindukulasuriya K.A."/>
            <person name="Fulton R."/>
            <person name="Fronick C."/>
            <person name="O'Laughlin M."/>
            <person name="Miner T."/>
            <person name="Herter B."/>
            <person name="Rosa B.A."/>
            <person name="Cordes M."/>
            <person name="Tomlinson C."/>
            <person name="Wollam A."/>
            <person name="Palsikar V.B."/>
            <person name="Mardis E.R."/>
            <person name="Wilson R.K."/>
        </authorList>
    </citation>
    <scope>NUCLEOTIDE SEQUENCE [LARGE SCALE GENOMIC DNA]</scope>
    <source>
        <strain evidence="15">KA00274</strain>
    </source>
</reference>
<dbReference type="PROSITE" id="PS50880">
    <property type="entry name" value="TOPRIM"/>
    <property type="match status" value="1"/>
</dbReference>
<dbReference type="Gene3D" id="1.10.290.10">
    <property type="entry name" value="Topoisomerase I, domain 4"/>
    <property type="match status" value="1"/>
</dbReference>
<evidence type="ECO:0000313" key="15">
    <source>
        <dbReference type="Proteomes" id="UP000070080"/>
    </source>
</evidence>